<feature type="compositionally biased region" description="Acidic residues" evidence="1">
    <location>
        <begin position="221"/>
        <end position="237"/>
    </location>
</feature>
<gene>
    <name evidence="2" type="ORF">P43SY_005634</name>
</gene>
<comment type="caution">
    <text evidence="2">The sequence shown here is derived from an EMBL/GenBank/DDBJ whole genome shotgun (WGS) entry which is preliminary data.</text>
</comment>
<feature type="compositionally biased region" description="Basic and acidic residues" evidence="1">
    <location>
        <begin position="289"/>
        <end position="298"/>
    </location>
</feature>
<proteinExistence type="predicted"/>
<evidence type="ECO:0008006" key="4">
    <source>
        <dbReference type="Google" id="ProtNLM"/>
    </source>
</evidence>
<feature type="compositionally biased region" description="Low complexity" evidence="1">
    <location>
        <begin position="125"/>
        <end position="145"/>
    </location>
</feature>
<feature type="region of interest" description="Disordered" evidence="1">
    <location>
        <begin position="214"/>
        <end position="304"/>
    </location>
</feature>
<dbReference type="EMBL" id="JAKCXM010000248">
    <property type="protein sequence ID" value="KAJ0397508.1"/>
    <property type="molecule type" value="Genomic_DNA"/>
</dbReference>
<dbReference type="AlphaFoldDB" id="A0AAD5Q4R8"/>
<feature type="compositionally biased region" description="Low complexity" evidence="1">
    <location>
        <begin position="265"/>
        <end position="274"/>
    </location>
</feature>
<evidence type="ECO:0000256" key="1">
    <source>
        <dbReference type="SAM" id="MobiDB-lite"/>
    </source>
</evidence>
<accession>A0AAD5Q4R8</accession>
<organism evidence="2 3">
    <name type="scientific">Pythium insidiosum</name>
    <name type="common">Pythiosis disease agent</name>
    <dbReference type="NCBI Taxonomy" id="114742"/>
    <lineage>
        <taxon>Eukaryota</taxon>
        <taxon>Sar</taxon>
        <taxon>Stramenopiles</taxon>
        <taxon>Oomycota</taxon>
        <taxon>Peronosporomycetes</taxon>
        <taxon>Pythiales</taxon>
        <taxon>Pythiaceae</taxon>
        <taxon>Pythium</taxon>
    </lineage>
</organism>
<sequence length="304" mass="32630">MASEVVSDADTGNAPPAARSSSEALQALAKEVNKWTLHSDRELHLFLKSYSAELFERTKTLENQVRDVAMEADAAHVRLRNTFNQFLMLSNNQFIENRVYDEEQGEEFGAETVNAPTTATGEENASGSSDPATASTAAPETAADSNVKEKSSGDSVVTKYRSALEKGLEAMKLFATLDDDESDTSSQFDTVLDIYNERPLPFIIGTREFLEDETLGLGAPPDDDDDSDSVSSDDSESEYGSSYSSSDESEVSEAPQREASRSKPRASSADSDSSGGLFGRPTETSPKVSGDHAGKRESSASAST</sequence>
<feature type="region of interest" description="Disordered" evidence="1">
    <location>
        <begin position="1"/>
        <end position="22"/>
    </location>
</feature>
<name>A0AAD5Q4R8_PYTIN</name>
<reference evidence="2" key="1">
    <citation type="submission" date="2021-12" db="EMBL/GenBank/DDBJ databases">
        <title>Prjna785345.</title>
        <authorList>
            <person name="Rujirawat T."/>
            <person name="Krajaejun T."/>
        </authorList>
    </citation>
    <scope>NUCLEOTIDE SEQUENCE</scope>
    <source>
        <strain evidence="2">Pi057C3</strain>
    </source>
</reference>
<keyword evidence="3" id="KW-1185">Reference proteome</keyword>
<protein>
    <recommendedName>
        <fullName evidence="4">WASH complex subunit FAM21</fullName>
    </recommendedName>
</protein>
<dbReference type="Proteomes" id="UP001209570">
    <property type="component" value="Unassembled WGS sequence"/>
</dbReference>
<evidence type="ECO:0000313" key="3">
    <source>
        <dbReference type="Proteomes" id="UP001209570"/>
    </source>
</evidence>
<evidence type="ECO:0000313" key="2">
    <source>
        <dbReference type="EMBL" id="KAJ0397508.1"/>
    </source>
</evidence>
<feature type="region of interest" description="Disordered" evidence="1">
    <location>
        <begin position="117"/>
        <end position="156"/>
    </location>
</feature>